<name>A0ABP9I9K9_9ACTN</name>
<evidence type="ECO:0000313" key="3">
    <source>
        <dbReference type="EMBL" id="GAA4991486.1"/>
    </source>
</evidence>
<proteinExistence type="predicted"/>
<feature type="region of interest" description="Disordered" evidence="1">
    <location>
        <begin position="1"/>
        <end position="21"/>
    </location>
</feature>
<protein>
    <submittedName>
        <fullName evidence="3">NAD(P)/FAD-dependent oxidoreductase</fullName>
    </submittedName>
</protein>
<evidence type="ECO:0000313" key="4">
    <source>
        <dbReference type="Proteomes" id="UP001500466"/>
    </source>
</evidence>
<accession>A0ABP9I9K9</accession>
<evidence type="ECO:0000259" key="2">
    <source>
        <dbReference type="Pfam" id="PF01494"/>
    </source>
</evidence>
<reference evidence="4" key="1">
    <citation type="journal article" date="2019" name="Int. J. Syst. Evol. Microbiol.">
        <title>The Global Catalogue of Microorganisms (GCM) 10K type strain sequencing project: providing services to taxonomists for standard genome sequencing and annotation.</title>
        <authorList>
            <consortium name="The Broad Institute Genomics Platform"/>
            <consortium name="The Broad Institute Genome Sequencing Center for Infectious Disease"/>
            <person name="Wu L."/>
            <person name="Ma J."/>
        </authorList>
    </citation>
    <scope>NUCLEOTIDE SEQUENCE [LARGE SCALE GENOMIC DNA]</scope>
    <source>
        <strain evidence="4">JCM 17986</strain>
    </source>
</reference>
<dbReference type="InterPro" id="IPR050407">
    <property type="entry name" value="Geranylgeranyl_reductase"/>
</dbReference>
<evidence type="ECO:0000256" key="1">
    <source>
        <dbReference type="SAM" id="MobiDB-lite"/>
    </source>
</evidence>
<dbReference type="InterPro" id="IPR002938">
    <property type="entry name" value="FAD-bd"/>
</dbReference>
<gene>
    <name evidence="3" type="ORF">GCM10023205_74450</name>
</gene>
<dbReference type="EMBL" id="BAABHS010000044">
    <property type="protein sequence ID" value="GAA4991486.1"/>
    <property type="molecule type" value="Genomic_DNA"/>
</dbReference>
<dbReference type="Gene3D" id="3.50.50.60">
    <property type="entry name" value="FAD/NAD(P)-binding domain"/>
    <property type="match status" value="1"/>
</dbReference>
<feature type="domain" description="FAD-binding" evidence="2">
    <location>
        <begin position="28"/>
        <end position="311"/>
    </location>
</feature>
<organism evidence="3 4">
    <name type="scientific">Yinghuangia aomiensis</name>
    <dbReference type="NCBI Taxonomy" id="676205"/>
    <lineage>
        <taxon>Bacteria</taxon>
        <taxon>Bacillati</taxon>
        <taxon>Actinomycetota</taxon>
        <taxon>Actinomycetes</taxon>
        <taxon>Kitasatosporales</taxon>
        <taxon>Streptomycetaceae</taxon>
        <taxon>Yinghuangia</taxon>
    </lineage>
</organism>
<dbReference type="PANTHER" id="PTHR42685">
    <property type="entry name" value="GERANYLGERANYL DIPHOSPHATE REDUCTASE"/>
    <property type="match status" value="1"/>
</dbReference>
<dbReference type="InterPro" id="IPR036188">
    <property type="entry name" value="FAD/NAD-bd_sf"/>
</dbReference>
<dbReference type="Pfam" id="PF01494">
    <property type="entry name" value="FAD_binding_3"/>
    <property type="match status" value="1"/>
</dbReference>
<keyword evidence="4" id="KW-1185">Reference proteome</keyword>
<comment type="caution">
    <text evidence="3">The sequence shown here is derived from an EMBL/GenBank/DDBJ whole genome shotgun (WGS) entry which is preliminary data.</text>
</comment>
<dbReference type="SUPFAM" id="SSF51905">
    <property type="entry name" value="FAD/NAD(P)-binding domain"/>
    <property type="match status" value="1"/>
</dbReference>
<dbReference type="PANTHER" id="PTHR42685:SF19">
    <property type="entry name" value="POSSIBLE OXIDOREDUCTASE"/>
    <property type="match status" value="1"/>
</dbReference>
<dbReference type="PRINTS" id="PR00420">
    <property type="entry name" value="RNGMNOXGNASE"/>
</dbReference>
<sequence>MKLTMNARKAADRTLRSLPGPSKAAAPDVDLLVVGGGPTGLATALHAVRHGLTVAVAEPRPSPVDKACGEGVMPGGVRALRALGVEPPGQAFAGIRYVRDRHRAEAVFRAGPGLGVRRTDLQAALAKAAENAGVPLLPVKVTGVTQDAHGVTAAGPDLRARWLVAADGLRSPIRRALGLDVPVPGPARYGLRRHFEVADVPDFVEVHWGSRAEAYVTPLAPDLVCVALLTAERAPYATQLAGFADLSAWLADARPVSTVRGAGPLRRSARRRVCGRVLLAGDAAGYVDALTGEGVALALAGAEALAGCLARERPDEYEAEWRRLTRSYRRLTTGLLAARRSALLARGIVPAAAWFPGLFAAAVDGVSHG</sequence>
<dbReference type="Proteomes" id="UP001500466">
    <property type="component" value="Unassembled WGS sequence"/>
</dbReference>